<feature type="transmembrane region" description="Helical" evidence="8">
    <location>
        <begin position="294"/>
        <end position="323"/>
    </location>
</feature>
<feature type="transmembrane region" description="Helical" evidence="8">
    <location>
        <begin position="194"/>
        <end position="212"/>
    </location>
</feature>
<name>A0A3N0BJ50_9ACTN</name>
<feature type="transmembrane region" description="Helical" evidence="8">
    <location>
        <begin position="246"/>
        <end position="274"/>
    </location>
</feature>
<dbReference type="InterPro" id="IPR026046">
    <property type="entry name" value="UBIAD1"/>
</dbReference>
<keyword evidence="4 9" id="KW-0808">Transferase</keyword>
<dbReference type="PIRSF" id="PIRSF005355">
    <property type="entry name" value="UBIAD1"/>
    <property type="match status" value="1"/>
</dbReference>
<dbReference type="GO" id="GO:0042371">
    <property type="term" value="P:vitamin K biosynthetic process"/>
    <property type="evidence" value="ECO:0007669"/>
    <property type="project" value="TreeGrafter"/>
</dbReference>
<dbReference type="EMBL" id="QICD01000002">
    <property type="protein sequence ID" value="RNL48326.1"/>
    <property type="molecule type" value="Genomic_DNA"/>
</dbReference>
<organism evidence="9 10">
    <name type="scientific">Paraeggerthella hongkongensis</name>
    <dbReference type="NCBI Taxonomy" id="230658"/>
    <lineage>
        <taxon>Bacteria</taxon>
        <taxon>Bacillati</taxon>
        <taxon>Actinomycetota</taxon>
        <taxon>Coriobacteriia</taxon>
        <taxon>Eggerthellales</taxon>
        <taxon>Eggerthellaceae</taxon>
        <taxon>Paraeggerthella</taxon>
    </lineage>
</organism>
<evidence type="ECO:0000256" key="5">
    <source>
        <dbReference type="ARBA" id="ARBA00022692"/>
    </source>
</evidence>
<comment type="caution">
    <text evidence="9">The sequence shown here is derived from an EMBL/GenBank/DDBJ whole genome shotgun (WGS) entry which is preliminary data.</text>
</comment>
<dbReference type="Gene3D" id="1.10.357.140">
    <property type="entry name" value="UbiA prenyltransferase"/>
    <property type="match status" value="1"/>
</dbReference>
<reference evidence="10" key="1">
    <citation type="submission" date="2018-05" db="EMBL/GenBank/DDBJ databases">
        <title>Genome Sequencing of selected type strains of the family Eggerthellaceae.</title>
        <authorList>
            <person name="Danylec N."/>
            <person name="Stoll D.A."/>
            <person name="Doetsch A."/>
            <person name="Huch M."/>
        </authorList>
    </citation>
    <scope>NUCLEOTIDE SEQUENCE [LARGE SCALE GENOMIC DNA]</scope>
    <source>
        <strain evidence="10">DSM 16106</strain>
    </source>
</reference>
<dbReference type="GO" id="GO:0016020">
    <property type="term" value="C:membrane"/>
    <property type="evidence" value="ECO:0007669"/>
    <property type="project" value="UniProtKB-SubCell"/>
</dbReference>
<evidence type="ECO:0000313" key="10">
    <source>
        <dbReference type="Proteomes" id="UP000278632"/>
    </source>
</evidence>
<dbReference type="InterPro" id="IPR044878">
    <property type="entry name" value="UbiA_sf"/>
</dbReference>
<feature type="transmembrane region" description="Helical" evidence="8">
    <location>
        <begin position="170"/>
        <end position="188"/>
    </location>
</feature>
<dbReference type="Proteomes" id="UP000278632">
    <property type="component" value="Unassembled WGS sequence"/>
</dbReference>
<evidence type="ECO:0000256" key="1">
    <source>
        <dbReference type="ARBA" id="ARBA00004141"/>
    </source>
</evidence>
<evidence type="ECO:0000256" key="7">
    <source>
        <dbReference type="ARBA" id="ARBA00023136"/>
    </source>
</evidence>
<feature type="transmembrane region" description="Helical" evidence="8">
    <location>
        <begin position="139"/>
        <end position="158"/>
    </location>
</feature>
<evidence type="ECO:0000313" key="9">
    <source>
        <dbReference type="EMBL" id="RNL48326.1"/>
    </source>
</evidence>
<evidence type="ECO:0000256" key="2">
    <source>
        <dbReference type="ARBA" id="ARBA00004863"/>
    </source>
</evidence>
<evidence type="ECO:0000256" key="6">
    <source>
        <dbReference type="ARBA" id="ARBA00022989"/>
    </source>
</evidence>
<dbReference type="OrthoDB" id="9767568at2"/>
<dbReference type="CDD" id="cd13962">
    <property type="entry name" value="PT_UbiA_UBIAD1"/>
    <property type="match status" value="1"/>
</dbReference>
<evidence type="ECO:0000256" key="3">
    <source>
        <dbReference type="ARBA" id="ARBA00022428"/>
    </source>
</evidence>
<evidence type="ECO:0000256" key="8">
    <source>
        <dbReference type="SAM" id="Phobius"/>
    </source>
</evidence>
<dbReference type="InterPro" id="IPR000537">
    <property type="entry name" value="UbiA_prenyltransferase"/>
</dbReference>
<proteinExistence type="predicted"/>
<feature type="transmembrane region" description="Helical" evidence="8">
    <location>
        <begin position="41"/>
        <end position="74"/>
    </location>
</feature>
<evidence type="ECO:0000256" key="4">
    <source>
        <dbReference type="ARBA" id="ARBA00022679"/>
    </source>
</evidence>
<keyword evidence="3" id="KW-0474">Menaquinone biosynthesis</keyword>
<dbReference type="Pfam" id="PF01040">
    <property type="entry name" value="UbiA"/>
    <property type="match status" value="1"/>
</dbReference>
<dbReference type="PANTHER" id="PTHR13929">
    <property type="entry name" value="1,4-DIHYDROXY-2-NAPHTHOATE OCTAPRENYLTRANSFERASE"/>
    <property type="match status" value="1"/>
</dbReference>
<dbReference type="GO" id="GO:0009234">
    <property type="term" value="P:menaquinone biosynthetic process"/>
    <property type="evidence" value="ECO:0007669"/>
    <property type="project" value="UniProtKB-UniPathway"/>
</dbReference>
<keyword evidence="6 8" id="KW-1133">Transmembrane helix</keyword>
<dbReference type="GO" id="GO:0004659">
    <property type="term" value="F:prenyltransferase activity"/>
    <property type="evidence" value="ECO:0007669"/>
    <property type="project" value="InterPro"/>
</dbReference>
<dbReference type="AlphaFoldDB" id="A0A3N0BJ50"/>
<dbReference type="UniPathway" id="UPA00079"/>
<feature type="transmembrane region" description="Helical" evidence="8">
    <location>
        <begin position="114"/>
        <end position="133"/>
    </location>
</feature>
<keyword evidence="5 8" id="KW-0812">Transmembrane</keyword>
<comment type="subcellular location">
    <subcellularLocation>
        <location evidence="1">Membrane</location>
        <topology evidence="1">Multi-pass membrane protein</topology>
    </subcellularLocation>
</comment>
<accession>A0A3N0BJ50</accession>
<gene>
    <name evidence="9" type="ORF">DMP08_01530</name>
</gene>
<keyword evidence="10" id="KW-1185">Reference proteome</keyword>
<protein>
    <submittedName>
        <fullName evidence="9">Prenyltransferase</fullName>
    </submittedName>
</protein>
<comment type="pathway">
    <text evidence="2">Quinol/quinone metabolism; menaquinone biosynthesis.</text>
</comment>
<sequence length="324" mass="33806">MSAEAPARTADEGNAVTKSAYGRFTLRMAVQLAAPHTWPAAILPVLVATAAAAATTGAVSAVMACVLLIICVLMQASVNTFNDYYDYVKGADSADDNVDPTDAVLVYNNVNPRAALGLAVGFLVAAFGLGIYVIWQAGWIPLALGVVGAIIVVLYSAGKTPISYLPIGELVSGLVMGGLIPLACYQALTGAFDLRALLWAVPTVLGVGLIMFTNNTCDIEKDVESGRRTLSVLLGRDRARKLYHGVVAAWMISIVALVALFFTSGVIVVPFMLLASYPLVKALMANPLAPPSRIGAMAQVCSLNIALGAFYAAALFASGFTLFA</sequence>
<keyword evidence="7 8" id="KW-0472">Membrane</keyword>
<dbReference type="PANTHER" id="PTHR13929:SF0">
    <property type="entry name" value="UBIA PRENYLTRANSFERASE DOMAIN-CONTAINING PROTEIN 1"/>
    <property type="match status" value="1"/>
</dbReference>